<reference evidence="1 2" key="1">
    <citation type="journal article" date="2019" name="Emerg. Microbes Infect.">
        <title>Comprehensive subspecies identification of 175 nontuberculous mycobacteria species based on 7547 genomic profiles.</title>
        <authorList>
            <person name="Matsumoto Y."/>
            <person name="Kinjo T."/>
            <person name="Motooka D."/>
            <person name="Nabeya D."/>
            <person name="Jung N."/>
            <person name="Uechi K."/>
            <person name="Horii T."/>
            <person name="Iida T."/>
            <person name="Fujita J."/>
            <person name="Nakamura S."/>
        </authorList>
    </citation>
    <scope>NUCLEOTIDE SEQUENCE [LARGE SCALE GENOMIC DNA]</scope>
    <source>
        <strain evidence="1 2">JCM 30396</strain>
    </source>
</reference>
<keyword evidence="2" id="KW-1185">Reference proteome</keyword>
<protein>
    <submittedName>
        <fullName evidence="1">Uncharacterized protein</fullName>
    </submittedName>
</protein>
<name>A0A7I7TF31_9MYCO</name>
<organism evidence="1 2">
    <name type="scientific">Mycolicibacterium helvum</name>
    <dbReference type="NCBI Taxonomy" id="1534349"/>
    <lineage>
        <taxon>Bacteria</taxon>
        <taxon>Bacillati</taxon>
        <taxon>Actinomycetota</taxon>
        <taxon>Actinomycetes</taxon>
        <taxon>Mycobacteriales</taxon>
        <taxon>Mycobacteriaceae</taxon>
        <taxon>Mycolicibacterium</taxon>
    </lineage>
</organism>
<accession>A0A7I7TF31</accession>
<dbReference type="Proteomes" id="UP000467148">
    <property type="component" value="Chromosome"/>
</dbReference>
<dbReference type="EMBL" id="AP022596">
    <property type="protein sequence ID" value="BBY67323.1"/>
    <property type="molecule type" value="Genomic_DNA"/>
</dbReference>
<proteinExistence type="predicted"/>
<dbReference type="AlphaFoldDB" id="A0A7I7TF31"/>
<evidence type="ECO:0000313" key="2">
    <source>
        <dbReference type="Proteomes" id="UP000467148"/>
    </source>
</evidence>
<gene>
    <name evidence="1" type="ORF">MHEL_55660</name>
</gene>
<evidence type="ECO:0000313" key="1">
    <source>
        <dbReference type="EMBL" id="BBY67323.1"/>
    </source>
</evidence>
<dbReference type="KEGG" id="mhev:MHEL_55660"/>
<sequence length="73" mass="6941">MHSRSRGVEIVDGSGIPKPGIPGIVICGGVSSVATPCAIVPNNCAGGVGKVPAASEIGADGIKVPNPPGVGPT</sequence>